<accession>A0A0F9IB36</accession>
<proteinExistence type="predicted"/>
<protein>
    <submittedName>
        <fullName evidence="1">Uncharacterized protein</fullName>
    </submittedName>
</protein>
<reference evidence="1" key="1">
    <citation type="journal article" date="2015" name="Nature">
        <title>Complex archaea that bridge the gap between prokaryotes and eukaryotes.</title>
        <authorList>
            <person name="Spang A."/>
            <person name="Saw J.H."/>
            <person name="Jorgensen S.L."/>
            <person name="Zaremba-Niedzwiedzka K."/>
            <person name="Martijn J."/>
            <person name="Lind A.E."/>
            <person name="van Eijk R."/>
            <person name="Schleper C."/>
            <person name="Guy L."/>
            <person name="Ettema T.J."/>
        </authorList>
    </citation>
    <scope>NUCLEOTIDE SEQUENCE</scope>
</reference>
<dbReference type="AlphaFoldDB" id="A0A0F9IB36"/>
<evidence type="ECO:0000313" key="1">
    <source>
        <dbReference type="EMBL" id="KKM16949.1"/>
    </source>
</evidence>
<name>A0A0F9IB36_9ZZZZ</name>
<organism evidence="1">
    <name type="scientific">marine sediment metagenome</name>
    <dbReference type="NCBI Taxonomy" id="412755"/>
    <lineage>
        <taxon>unclassified sequences</taxon>
        <taxon>metagenomes</taxon>
        <taxon>ecological metagenomes</taxon>
    </lineage>
</organism>
<sequence length="49" mass="5473">MLLVTVAADRDIAKEPMQGDALVRRYWTQTKKTNAIRVVIRGEPDASGM</sequence>
<comment type="caution">
    <text evidence="1">The sequence shown here is derived from an EMBL/GenBank/DDBJ whole genome shotgun (WGS) entry which is preliminary data.</text>
</comment>
<gene>
    <name evidence="1" type="ORF">LCGC14_1680690</name>
</gene>
<dbReference type="EMBL" id="LAZR01014561">
    <property type="protein sequence ID" value="KKM16949.1"/>
    <property type="molecule type" value="Genomic_DNA"/>
</dbReference>